<evidence type="ECO:0000313" key="2">
    <source>
        <dbReference type="Proteomes" id="UP000178603"/>
    </source>
</evidence>
<evidence type="ECO:0000313" key="1">
    <source>
        <dbReference type="EMBL" id="OGM53840.1"/>
    </source>
</evidence>
<dbReference type="EMBL" id="MGGW01000020">
    <property type="protein sequence ID" value="OGM53840.1"/>
    <property type="molecule type" value="Genomic_DNA"/>
</dbReference>
<name>A0A1F8AQD1_9BACT</name>
<comment type="caution">
    <text evidence="1">The sequence shown here is derived from an EMBL/GenBank/DDBJ whole genome shotgun (WGS) entry which is preliminary data.</text>
</comment>
<protein>
    <submittedName>
        <fullName evidence="1">Uncharacterized protein</fullName>
    </submittedName>
</protein>
<organism evidence="1 2">
    <name type="scientific">Candidatus Woesebacteria bacterium RIFCSPHIGHO2_12_FULL_41_24</name>
    <dbReference type="NCBI Taxonomy" id="1802510"/>
    <lineage>
        <taxon>Bacteria</taxon>
        <taxon>Candidatus Woeseibacteriota</taxon>
    </lineage>
</organism>
<proteinExistence type="predicted"/>
<dbReference type="Proteomes" id="UP000178603">
    <property type="component" value="Unassembled WGS sequence"/>
</dbReference>
<gene>
    <name evidence="1" type="ORF">A3E44_05485</name>
</gene>
<dbReference type="AlphaFoldDB" id="A0A1F8AQD1"/>
<accession>A0A1F8AQD1</accession>
<reference evidence="1 2" key="1">
    <citation type="journal article" date="2016" name="Nat. Commun.">
        <title>Thousands of microbial genomes shed light on interconnected biogeochemical processes in an aquifer system.</title>
        <authorList>
            <person name="Anantharaman K."/>
            <person name="Brown C.T."/>
            <person name="Hug L.A."/>
            <person name="Sharon I."/>
            <person name="Castelle C.J."/>
            <person name="Probst A.J."/>
            <person name="Thomas B.C."/>
            <person name="Singh A."/>
            <person name="Wilkins M.J."/>
            <person name="Karaoz U."/>
            <person name="Brodie E.L."/>
            <person name="Williams K.H."/>
            <person name="Hubbard S.S."/>
            <person name="Banfield J.F."/>
        </authorList>
    </citation>
    <scope>NUCLEOTIDE SEQUENCE [LARGE SCALE GENOMIC DNA]</scope>
</reference>
<sequence length="146" mass="15685">MSIEIRLVESALGFYRYKKPGSTEACVVNGRSCSQRFEDTMRDALNRDMTPGQAISQAVLFVVDTCVEINEFSRPEALATLVGGTIGSVVGLPLGACNCRPEKFTQQVIGDASIVYRISRDVGMTARAAVESAAGVLAHPKKHGFC</sequence>